<dbReference type="AlphaFoldDB" id="H3A4B9"/>
<proteinExistence type="predicted"/>
<keyword evidence="2" id="KW-1185">Reference proteome</keyword>
<evidence type="ECO:0000313" key="1">
    <source>
        <dbReference type="Ensembl" id="ENSLACP00000004490.1"/>
    </source>
</evidence>
<dbReference type="Proteomes" id="UP000008672">
    <property type="component" value="Unassembled WGS sequence"/>
</dbReference>
<reference evidence="1" key="3">
    <citation type="submission" date="2025-09" db="UniProtKB">
        <authorList>
            <consortium name="Ensembl"/>
        </authorList>
    </citation>
    <scope>IDENTIFICATION</scope>
</reference>
<dbReference type="OMA" id="QNSKIMF"/>
<dbReference type="PANTHER" id="PTHR11505">
    <property type="entry name" value="L1 TRANSPOSABLE ELEMENT-RELATED"/>
    <property type="match status" value="1"/>
</dbReference>
<dbReference type="HOGENOM" id="CLU_062834_2_1_1"/>
<dbReference type="InParanoid" id="H3A4B9"/>
<reference evidence="2" key="1">
    <citation type="submission" date="2011-08" db="EMBL/GenBank/DDBJ databases">
        <title>The draft genome of Latimeria chalumnae.</title>
        <authorList>
            <person name="Di Palma F."/>
            <person name="Alfoldi J."/>
            <person name="Johnson J."/>
            <person name="Berlin A."/>
            <person name="Gnerre S."/>
            <person name="Jaffe D."/>
            <person name="MacCallum I."/>
            <person name="Young S."/>
            <person name="Walker B.J."/>
            <person name="Lander E."/>
            <person name="Lindblad-Toh K."/>
        </authorList>
    </citation>
    <scope>NUCLEOTIDE SEQUENCE [LARGE SCALE GENOMIC DNA]</scope>
    <source>
        <strain evidence="2">Wild caught</strain>
    </source>
</reference>
<accession>H3A4B9</accession>
<dbReference type="Gene3D" id="3.30.70.1820">
    <property type="entry name" value="L1 transposable element, RRM domain"/>
    <property type="match status" value="1"/>
</dbReference>
<sequence length="227" mass="26900">SSIKEQTSLINHKVDAIDQHFEEAETRISTLEDHEEENIKKMANMEAKLCKAWERLEDLENRSRCNNICIMGLQKGVEDRKPIKFLKKNLPNLLGMPEEEEIKIEKVHRSLAPRPKLTQQPCPIIMRLLKFQTRELILKKAQEKQEVSWENHRLTFFQDLSKEVHQKRKLFWEAKQQLRRFGIKYYMACLAALKIHRNGILHSFSTPVEVLAFIKKIDVGSRMRERE</sequence>
<reference evidence="1" key="2">
    <citation type="submission" date="2025-08" db="UniProtKB">
        <authorList>
            <consortium name="Ensembl"/>
        </authorList>
    </citation>
    <scope>IDENTIFICATION</scope>
</reference>
<dbReference type="GeneTree" id="ENSGT00740000115741"/>
<name>H3A4B9_LATCH</name>
<organism evidence="1 2">
    <name type="scientific">Latimeria chalumnae</name>
    <name type="common">Coelacanth</name>
    <dbReference type="NCBI Taxonomy" id="7897"/>
    <lineage>
        <taxon>Eukaryota</taxon>
        <taxon>Metazoa</taxon>
        <taxon>Chordata</taxon>
        <taxon>Craniata</taxon>
        <taxon>Vertebrata</taxon>
        <taxon>Euteleostomi</taxon>
        <taxon>Coelacanthiformes</taxon>
        <taxon>Coelacanthidae</taxon>
        <taxon>Latimeria</taxon>
    </lineage>
</organism>
<dbReference type="InterPro" id="IPR004244">
    <property type="entry name" value="Transposase_22"/>
</dbReference>
<dbReference type="EMBL" id="AFYH01256532">
    <property type="status" value="NOT_ANNOTATED_CDS"/>
    <property type="molecule type" value="Genomic_DNA"/>
</dbReference>
<dbReference type="Ensembl" id="ENSLACT00000004529.1">
    <property type="protein sequence ID" value="ENSLACP00000004490.1"/>
    <property type="gene ID" value="ENSLACG00000003996.1"/>
</dbReference>
<evidence type="ECO:0008006" key="3">
    <source>
        <dbReference type="Google" id="ProtNLM"/>
    </source>
</evidence>
<protein>
    <recommendedName>
        <fullName evidence="3">L1 transposable element RRM domain-containing protein</fullName>
    </recommendedName>
</protein>
<evidence type="ECO:0000313" key="2">
    <source>
        <dbReference type="Proteomes" id="UP000008672"/>
    </source>
</evidence>